<reference evidence="8 9" key="1">
    <citation type="journal article" date="2024" name="Microbiol. Resour. Announc.">
        <title>Genome annotations for the ascomycete fungi Trichoderma harzianum, Trichoderma aggressivum, and Purpureocillium lilacinum.</title>
        <authorList>
            <person name="Beijen E.P.W."/>
            <person name="Ohm R.A."/>
        </authorList>
    </citation>
    <scope>NUCLEOTIDE SEQUENCE [LARGE SCALE GENOMIC DNA]</scope>
    <source>
        <strain evidence="8 9">CBS 150709</strain>
    </source>
</reference>
<dbReference type="PANTHER" id="PTHR31559">
    <property type="entry name" value="PYRIDOXAL 5'-PHOSPHATE SYNTHASE SUBUNIT SNO"/>
    <property type="match status" value="1"/>
</dbReference>
<evidence type="ECO:0000256" key="4">
    <source>
        <dbReference type="ARBA" id="ARBA00022962"/>
    </source>
</evidence>
<feature type="region of interest" description="Disordered" evidence="7">
    <location>
        <begin position="305"/>
        <end position="337"/>
    </location>
</feature>
<dbReference type="SUPFAM" id="SSF52317">
    <property type="entry name" value="Class I glutamine amidotransferase-like"/>
    <property type="match status" value="1"/>
</dbReference>
<accession>A0ABR0BZN7</accession>
<sequence>MSQDTGDGGSGGGERRAGCENGGEIFFLSRSLRCGAVLPWLLPLTYCCCSAAAAAACGGSGGPPPPPSSHPSPLTPPLAGARPANPQQGHWKSVEPFWPGLVRPLANLMTNANPPTVKSSGHARTNQATHVSDRIPNRTGGLHGQPKATDDDLQPTWAVPRRRTGWRDGFGGRAAAPAAITSTRSRSMRRFSWWWSHTTRNAAEGNCERAHTHTKIHARPTTRCETEAARAVRPAAGGYSSLRPAAVKLPATRRLAPREAPSWQLPTGLCGTVIQYAPGSHQPVGPPTSGTWDFGVTRQDAHGHEEHAFPIESILRESTDGDGTGREEPTQQRTTQHRAASAVAKSCQAQGVATPPCHRHQRIPLYLDVRPKGARPPPLANVPKRQERRPVRKGKRAPHCRCAHERELCFLDDVRAIVQQAKTKKCPGKRDDDAHGSGTQLIVLRPPLLGASSVRSAQPWNPIPGTDRGGTLKVQGPQRSSVSREICSTASAGSVASISRWALAVVCWPSSGLGATRGACMSEGRKSGHSAAKCRRRCRPTADALQGTGQWSGARLSGGRSPSASPREIHGPHGLHHAPGGARPDSPGGQSRCRVTLSRRWLAADKPPSAGAAAAAYRCSPAAVGGALFFFWNPRFLPRDADTRTLISHPRDSAPTTASPSSTLRSKPPLSKIRRANDHHNMTAQSRLAATPGPLTIGVLALQGGFIEHINLVRAAAERLAAAAASGAVIHAIEVRTPAELARCDGLIIPGGESTTISFVAAQSGLLEPLREFVKILKKPVWGTCAGLILLSEQANAAKKGGQELIGGLAVRVHRNHFGRQIESFEAGLTLPFLGEGAAPFPGVFIRAPVVEEVLQPAGGDGQKNNGVSVLATLPGRVDRMKAGVSQANPTDGSGDIIAVRQGNVLGTSFHPELTPDPRIHVWWLQEILRQRAEVPLR</sequence>
<evidence type="ECO:0000313" key="9">
    <source>
        <dbReference type="Proteomes" id="UP001287286"/>
    </source>
</evidence>
<feature type="region of interest" description="Disordered" evidence="7">
    <location>
        <begin position="58"/>
        <end position="94"/>
    </location>
</feature>
<proteinExistence type="inferred from homology"/>
<dbReference type="Pfam" id="PF01174">
    <property type="entry name" value="SNO"/>
    <property type="match status" value="1"/>
</dbReference>
<dbReference type="InterPro" id="IPR029062">
    <property type="entry name" value="Class_I_gatase-like"/>
</dbReference>
<comment type="catalytic activity">
    <reaction evidence="6">
        <text>L-glutamine + H2O = L-glutamate + NH4(+)</text>
        <dbReference type="Rhea" id="RHEA:15889"/>
        <dbReference type="ChEBI" id="CHEBI:15377"/>
        <dbReference type="ChEBI" id="CHEBI:28938"/>
        <dbReference type="ChEBI" id="CHEBI:29985"/>
        <dbReference type="ChEBI" id="CHEBI:58359"/>
        <dbReference type="EC" id="3.5.1.2"/>
    </reaction>
</comment>
<dbReference type="PROSITE" id="PS01236">
    <property type="entry name" value="PDXT_SNO_1"/>
    <property type="match status" value="1"/>
</dbReference>
<feature type="compositionally biased region" description="Low complexity" evidence="7">
    <location>
        <begin position="653"/>
        <end position="663"/>
    </location>
</feature>
<dbReference type="EMBL" id="JAWRVI010000020">
    <property type="protein sequence ID" value="KAK4089410.1"/>
    <property type="molecule type" value="Genomic_DNA"/>
</dbReference>
<feature type="region of interest" description="Disordered" evidence="7">
    <location>
        <begin position="369"/>
        <end position="393"/>
    </location>
</feature>
<dbReference type="PANTHER" id="PTHR31559:SF0">
    <property type="entry name" value="PYRIDOXAL 5'-PHOSPHATE SYNTHASE SUBUNIT SNO1-RELATED"/>
    <property type="match status" value="1"/>
</dbReference>
<gene>
    <name evidence="8" type="ORF">Purlil1_6399</name>
</gene>
<dbReference type="Gene3D" id="3.40.50.880">
    <property type="match status" value="1"/>
</dbReference>
<keyword evidence="9" id="KW-1185">Reference proteome</keyword>
<dbReference type="EC" id="3.5.1.2" evidence="2"/>
<feature type="compositionally biased region" description="Pro residues" evidence="7">
    <location>
        <begin position="62"/>
        <end position="76"/>
    </location>
</feature>
<keyword evidence="4" id="KW-0315">Glutamine amidotransferase</keyword>
<dbReference type="Proteomes" id="UP001287286">
    <property type="component" value="Unassembled WGS sequence"/>
</dbReference>
<feature type="compositionally biased region" description="Polar residues" evidence="7">
    <location>
        <begin position="110"/>
        <end position="130"/>
    </location>
</feature>
<evidence type="ECO:0000256" key="3">
    <source>
        <dbReference type="ARBA" id="ARBA00022801"/>
    </source>
</evidence>
<evidence type="ECO:0000256" key="5">
    <source>
        <dbReference type="ARBA" id="ARBA00023239"/>
    </source>
</evidence>
<evidence type="ECO:0000256" key="6">
    <source>
        <dbReference type="ARBA" id="ARBA00049534"/>
    </source>
</evidence>
<feature type="region of interest" description="Disordered" evidence="7">
    <location>
        <begin position="110"/>
        <end position="154"/>
    </location>
</feature>
<dbReference type="PROSITE" id="PS51273">
    <property type="entry name" value="GATASE_TYPE_1"/>
    <property type="match status" value="1"/>
</dbReference>
<dbReference type="NCBIfam" id="TIGR03800">
    <property type="entry name" value="PLP_synth_Pdx2"/>
    <property type="match status" value="1"/>
</dbReference>
<dbReference type="InterPro" id="IPR002161">
    <property type="entry name" value="PdxT/SNO"/>
</dbReference>
<evidence type="ECO:0000256" key="2">
    <source>
        <dbReference type="ARBA" id="ARBA00012918"/>
    </source>
</evidence>
<keyword evidence="5" id="KW-0456">Lyase</keyword>
<keyword evidence="3" id="KW-0378">Hydrolase</keyword>
<comment type="caution">
    <text evidence="8">The sequence shown here is derived from an EMBL/GenBank/DDBJ whole genome shotgun (WGS) entry which is preliminary data.</text>
</comment>
<evidence type="ECO:0000256" key="1">
    <source>
        <dbReference type="ARBA" id="ARBA00008345"/>
    </source>
</evidence>
<dbReference type="PROSITE" id="PS51130">
    <property type="entry name" value="PDXT_SNO_2"/>
    <property type="match status" value="1"/>
</dbReference>
<organism evidence="8 9">
    <name type="scientific">Purpureocillium lilacinum</name>
    <name type="common">Paecilomyces lilacinus</name>
    <dbReference type="NCBI Taxonomy" id="33203"/>
    <lineage>
        <taxon>Eukaryota</taxon>
        <taxon>Fungi</taxon>
        <taxon>Dikarya</taxon>
        <taxon>Ascomycota</taxon>
        <taxon>Pezizomycotina</taxon>
        <taxon>Sordariomycetes</taxon>
        <taxon>Hypocreomycetidae</taxon>
        <taxon>Hypocreales</taxon>
        <taxon>Ophiocordycipitaceae</taxon>
        <taxon>Purpureocillium</taxon>
    </lineage>
</organism>
<feature type="region of interest" description="Disordered" evidence="7">
    <location>
        <begin position="644"/>
        <end position="670"/>
    </location>
</feature>
<protein>
    <recommendedName>
        <fullName evidence="2">glutaminase</fullName>
        <ecNumber evidence="2">3.5.1.2</ecNumber>
    </recommendedName>
</protein>
<dbReference type="InterPro" id="IPR021196">
    <property type="entry name" value="PdxT/SNO_CS"/>
</dbReference>
<feature type="region of interest" description="Disordered" evidence="7">
    <location>
        <begin position="545"/>
        <end position="593"/>
    </location>
</feature>
<feature type="compositionally biased region" description="Basic and acidic residues" evidence="7">
    <location>
        <begin position="305"/>
        <end position="330"/>
    </location>
</feature>
<name>A0ABR0BZN7_PURLI</name>
<evidence type="ECO:0000256" key="7">
    <source>
        <dbReference type="SAM" id="MobiDB-lite"/>
    </source>
</evidence>
<evidence type="ECO:0000313" key="8">
    <source>
        <dbReference type="EMBL" id="KAK4089410.1"/>
    </source>
</evidence>
<comment type="similarity">
    <text evidence="1">Belongs to the glutaminase PdxT/SNO family.</text>
</comment>
<dbReference type="HAMAP" id="MF_01615">
    <property type="entry name" value="PdxT"/>
    <property type="match status" value="1"/>
</dbReference>
<dbReference type="CDD" id="cd01749">
    <property type="entry name" value="GATase1_PB"/>
    <property type="match status" value="1"/>
</dbReference>